<gene>
    <name evidence="1" type="ORF">LAh6_88</name>
</gene>
<sequence length="64" mass="7226">MKTVIVTVPVKSFFSKEKDDSKEIQVKADEIHISSNGVLVLRRYGNVVECFAAGEWLRAKESNQ</sequence>
<keyword evidence="2" id="KW-1185">Reference proteome</keyword>
<reference evidence="1 2" key="1">
    <citation type="submission" date="2019-04" db="EMBL/GenBank/DDBJ databases">
        <title>Novel bacteriophages capable of disrupting biofilms from clinical strains of Aeromonas hydrophila with intrinsic antibiotic resistance.</title>
        <authorList>
            <person name="Kabwe M."/>
            <person name="Brown T.L."/>
            <person name="Speirs L."/>
            <person name="Ku H."/>
            <person name="Leach M."/>
            <person name="Chan H.T."/>
            <person name="Petrovski S."/>
            <person name="Lock P."/>
            <person name="Tucci J."/>
        </authorList>
    </citation>
    <scope>NUCLEOTIDE SEQUENCE [LARGE SCALE GENOMIC DNA]</scope>
</reference>
<protein>
    <submittedName>
        <fullName evidence="1">Uncharacterized protein</fullName>
    </submittedName>
</protein>
<organism evidence="1 2">
    <name type="scientific">Aeromonas phage LAh_6</name>
    <dbReference type="NCBI Taxonomy" id="2591030"/>
    <lineage>
        <taxon>Viruses</taxon>
        <taxon>Duplodnaviria</taxon>
        <taxon>Heunggongvirae</taxon>
        <taxon>Uroviricota</taxon>
        <taxon>Caudoviricetes</taxon>
        <taxon>Grimontviridae</taxon>
        <taxon>Lahexavirus</taxon>
        <taxon>Lahexavirus LAh6</taxon>
    </lineage>
</organism>
<evidence type="ECO:0000313" key="2">
    <source>
        <dbReference type="Proteomes" id="UP000319466"/>
    </source>
</evidence>
<evidence type="ECO:0000313" key="1">
    <source>
        <dbReference type="EMBL" id="QDH46608.1"/>
    </source>
</evidence>
<name>A0A514A004_9CAUD</name>
<dbReference type="EMBL" id="MK838112">
    <property type="protein sequence ID" value="QDH46608.1"/>
    <property type="molecule type" value="Genomic_DNA"/>
</dbReference>
<proteinExistence type="predicted"/>
<dbReference type="Proteomes" id="UP000319466">
    <property type="component" value="Segment"/>
</dbReference>
<accession>A0A514A004</accession>